<name>A0A545VZ22_9HYPO</name>
<evidence type="ECO:0000313" key="2">
    <source>
        <dbReference type="Proteomes" id="UP000315783"/>
    </source>
</evidence>
<dbReference type="InterPro" id="IPR050849">
    <property type="entry name" value="HAD-like_hydrolase_phosphatase"/>
</dbReference>
<dbReference type="Proteomes" id="UP000315783">
    <property type="component" value="Unassembled WGS sequence"/>
</dbReference>
<dbReference type="GO" id="GO:0016787">
    <property type="term" value="F:hydrolase activity"/>
    <property type="evidence" value="ECO:0007669"/>
    <property type="project" value="UniProtKB-KW"/>
</dbReference>
<accession>A0A545VZ22</accession>
<dbReference type="AlphaFoldDB" id="A0A545VZ22"/>
<dbReference type="Pfam" id="PF12710">
    <property type="entry name" value="HAD"/>
    <property type="match status" value="1"/>
</dbReference>
<dbReference type="PANTHER" id="PTHR28181:SF1">
    <property type="entry name" value="COLD TOLERANCE PROTEIN 1"/>
    <property type="match status" value="1"/>
</dbReference>
<dbReference type="PANTHER" id="PTHR28181">
    <property type="entry name" value="UPF0655 PROTEIN YCR015C"/>
    <property type="match status" value="1"/>
</dbReference>
<dbReference type="SUPFAM" id="SSF56784">
    <property type="entry name" value="HAD-like"/>
    <property type="match status" value="1"/>
</dbReference>
<sequence length="280" mass="30163">MHLIFDFDGTITTKDTIGHLASAGIAAQKLSRGANLQPAWDALVQAYLADYDAYRASFTPKEAERTTAEQEILFLGGLKDVERASLRRVGDAAIFKGLGVAAMRRIGADAVRDGHIKLRPGFGRLVTAARQRDWKISVVSVNWSTDFVRGAAGEQLRGEDAVVANGTREEDGAICGPDALDGDLLVCAPDKARAMRRLHDVPAAAAAAAAAAKVYFGDSTTDLACLLEADRSVVLAEGESALLTALRRLRFEVPHVGEAKGRIVWARTFDEVLESDFLRE</sequence>
<dbReference type="Gene3D" id="3.40.50.1000">
    <property type="entry name" value="HAD superfamily/HAD-like"/>
    <property type="match status" value="1"/>
</dbReference>
<keyword evidence="2" id="KW-1185">Reference proteome</keyword>
<keyword evidence="1" id="KW-0378">Hydrolase</keyword>
<dbReference type="InterPro" id="IPR036412">
    <property type="entry name" value="HAD-like_sf"/>
</dbReference>
<comment type="caution">
    <text evidence="1">The sequence shown here is derived from an EMBL/GenBank/DDBJ whole genome shotgun (WGS) entry which is preliminary data.</text>
</comment>
<gene>
    <name evidence="1" type="ORF">IF1G_05661</name>
</gene>
<organism evidence="1 2">
    <name type="scientific">Cordyceps javanica</name>
    <dbReference type="NCBI Taxonomy" id="43265"/>
    <lineage>
        <taxon>Eukaryota</taxon>
        <taxon>Fungi</taxon>
        <taxon>Dikarya</taxon>
        <taxon>Ascomycota</taxon>
        <taxon>Pezizomycotina</taxon>
        <taxon>Sordariomycetes</taxon>
        <taxon>Hypocreomycetidae</taxon>
        <taxon>Hypocreales</taxon>
        <taxon>Cordycipitaceae</taxon>
        <taxon>Cordyceps</taxon>
    </lineage>
</organism>
<dbReference type="OrthoDB" id="10255128at2759"/>
<dbReference type="EMBL" id="SPUK01000007">
    <property type="protein sequence ID" value="TQV95832.1"/>
    <property type="molecule type" value="Genomic_DNA"/>
</dbReference>
<reference evidence="1 2" key="1">
    <citation type="journal article" date="2019" name="Appl. Microbiol. Biotechnol.">
        <title>Genome sequence of Isaria javanica and comparative genome analysis insights into family S53 peptidase evolution in fungal entomopathogens.</title>
        <authorList>
            <person name="Lin R."/>
            <person name="Zhang X."/>
            <person name="Xin B."/>
            <person name="Zou M."/>
            <person name="Gao Y."/>
            <person name="Qin F."/>
            <person name="Hu Q."/>
            <person name="Xie B."/>
            <person name="Cheng X."/>
        </authorList>
    </citation>
    <scope>NUCLEOTIDE SEQUENCE [LARGE SCALE GENOMIC DNA]</scope>
    <source>
        <strain evidence="1 2">IJ1G</strain>
    </source>
</reference>
<protein>
    <submittedName>
        <fullName evidence="1">Haloacid dehalogenase-like hydrolase</fullName>
    </submittedName>
</protein>
<dbReference type="STRING" id="43265.A0A545VZ22"/>
<proteinExistence type="predicted"/>
<dbReference type="InterPro" id="IPR023214">
    <property type="entry name" value="HAD_sf"/>
</dbReference>
<evidence type="ECO:0000313" key="1">
    <source>
        <dbReference type="EMBL" id="TQV95832.1"/>
    </source>
</evidence>